<dbReference type="AlphaFoldDB" id="A0A967AW85"/>
<dbReference type="PANTHER" id="PTHR31435">
    <property type="entry name" value="PROTEIN NATD1"/>
    <property type="match status" value="1"/>
</dbReference>
<dbReference type="InterPro" id="IPR045057">
    <property type="entry name" value="Gcn5-rel_NAT"/>
</dbReference>
<dbReference type="InterPro" id="IPR031165">
    <property type="entry name" value="GNAT_YJDJ"/>
</dbReference>
<evidence type="ECO:0000259" key="1">
    <source>
        <dbReference type="PROSITE" id="PS51729"/>
    </source>
</evidence>
<protein>
    <submittedName>
        <fullName evidence="2">N-acetyltransferase</fullName>
    </submittedName>
</protein>
<feature type="domain" description="N-acetyltransferase" evidence="1">
    <location>
        <begin position="14"/>
        <end position="100"/>
    </location>
</feature>
<evidence type="ECO:0000313" key="2">
    <source>
        <dbReference type="EMBL" id="NHF60268.1"/>
    </source>
</evidence>
<sequence>MGKQNWEHIPLINNDSGDKKRFELKIDDQVAFTDYMISKQNIIYLTHTEVPNALEGQGVGSALVSKVLDHIKQTGLKMAPLCPFVAAYLKRHPEMADGLLAPGYSVG</sequence>
<dbReference type="PROSITE" id="PS51729">
    <property type="entry name" value="GNAT_YJDJ"/>
    <property type="match status" value="1"/>
</dbReference>
<proteinExistence type="predicted"/>
<dbReference type="InterPro" id="IPR016181">
    <property type="entry name" value="Acyl_CoA_acyltransferase"/>
</dbReference>
<organism evidence="2 3">
    <name type="scientific">Pelagihabitans pacificus</name>
    <dbReference type="NCBI Taxonomy" id="2696054"/>
    <lineage>
        <taxon>Bacteria</taxon>
        <taxon>Pseudomonadati</taxon>
        <taxon>Bacteroidota</taxon>
        <taxon>Flavobacteriia</taxon>
        <taxon>Flavobacteriales</taxon>
        <taxon>Flavobacteriaceae</taxon>
        <taxon>Pelagihabitans</taxon>
    </lineage>
</organism>
<dbReference type="EMBL" id="VIKU02000003">
    <property type="protein sequence ID" value="NHF60268.1"/>
    <property type="molecule type" value="Genomic_DNA"/>
</dbReference>
<comment type="caution">
    <text evidence="2">The sequence shown here is derived from an EMBL/GenBank/DDBJ whole genome shotgun (WGS) entry which is preliminary data.</text>
</comment>
<evidence type="ECO:0000313" key="3">
    <source>
        <dbReference type="Proteomes" id="UP000707206"/>
    </source>
</evidence>
<keyword evidence="3" id="KW-1185">Reference proteome</keyword>
<dbReference type="PANTHER" id="PTHR31435:SF10">
    <property type="entry name" value="BSR4717 PROTEIN"/>
    <property type="match status" value="1"/>
</dbReference>
<dbReference type="Pfam" id="PF14542">
    <property type="entry name" value="Acetyltransf_CG"/>
    <property type="match status" value="1"/>
</dbReference>
<dbReference type="Proteomes" id="UP000707206">
    <property type="component" value="Unassembled WGS sequence"/>
</dbReference>
<accession>A0A967AW85</accession>
<reference evidence="2" key="2">
    <citation type="submission" date="2020-03" db="EMBL/GenBank/DDBJ databases">
        <title>Flavobacteriaceae bacterium strain TP-CH-4, a member of the family Flavobacteriaceae isolated from a deep-sea seamount.</title>
        <authorList>
            <person name="Zhang D.-C."/>
        </authorList>
    </citation>
    <scope>NUCLEOTIDE SEQUENCE</scope>
    <source>
        <strain evidence="2">TP-CH-4</strain>
    </source>
</reference>
<gene>
    <name evidence="2" type="ORF">FK220_013015</name>
</gene>
<reference evidence="2" key="1">
    <citation type="submission" date="2019-07" db="EMBL/GenBank/DDBJ databases">
        <authorList>
            <person name="De-Chao Zhang Q."/>
        </authorList>
    </citation>
    <scope>NUCLEOTIDE SEQUENCE</scope>
    <source>
        <strain evidence="2">TP-CH-4</strain>
    </source>
</reference>
<name>A0A967AW85_9FLAO</name>
<dbReference type="RefSeq" id="WP_152574760.1">
    <property type="nucleotide sequence ID" value="NZ_VIKU02000003.1"/>
</dbReference>
<dbReference type="Gene3D" id="3.40.630.30">
    <property type="match status" value="1"/>
</dbReference>
<dbReference type="SUPFAM" id="SSF55729">
    <property type="entry name" value="Acyl-CoA N-acyltransferases (Nat)"/>
    <property type="match status" value="1"/>
</dbReference>